<dbReference type="GO" id="GO:0005634">
    <property type="term" value="C:nucleus"/>
    <property type="evidence" value="ECO:0007669"/>
    <property type="project" value="TreeGrafter"/>
</dbReference>
<keyword evidence="3" id="KW-0227">DNA damage</keyword>
<dbReference type="SMART" id="SM00533">
    <property type="entry name" value="MUTSd"/>
    <property type="match status" value="1"/>
</dbReference>
<dbReference type="InterPro" id="IPR045076">
    <property type="entry name" value="MutS"/>
</dbReference>
<evidence type="ECO:0000256" key="2">
    <source>
        <dbReference type="ARBA" id="ARBA00022741"/>
    </source>
</evidence>
<protein>
    <recommendedName>
        <fullName evidence="12">MutS protein homolog 3</fullName>
    </recommendedName>
</protein>
<dbReference type="PANTHER" id="PTHR11361:SF34">
    <property type="entry name" value="DNA MISMATCH REPAIR PROTEIN MSH1, MITOCHONDRIAL"/>
    <property type="match status" value="1"/>
</dbReference>
<dbReference type="InterPro" id="IPR036678">
    <property type="entry name" value="MutS_con_dom_sf"/>
</dbReference>
<dbReference type="GO" id="GO:0006298">
    <property type="term" value="P:mismatch repair"/>
    <property type="evidence" value="ECO:0007669"/>
    <property type="project" value="InterPro"/>
</dbReference>
<feature type="domain" description="DNA mismatch repair protein MutS core" evidence="8">
    <location>
        <begin position="391"/>
        <end position="779"/>
    </location>
</feature>
<dbReference type="Gene3D" id="1.10.1420.10">
    <property type="match status" value="2"/>
</dbReference>
<evidence type="ECO:0000256" key="5">
    <source>
        <dbReference type="ARBA" id="ARBA00023125"/>
    </source>
</evidence>
<dbReference type="SUPFAM" id="SSF48334">
    <property type="entry name" value="DNA repair protein MutS, domain III"/>
    <property type="match status" value="1"/>
</dbReference>
<dbReference type="Gene3D" id="3.40.1170.10">
    <property type="entry name" value="DNA repair protein MutS, domain I"/>
    <property type="match status" value="1"/>
</dbReference>
<dbReference type="Gene3D" id="3.30.420.110">
    <property type="entry name" value="MutS, connector domain"/>
    <property type="match status" value="1"/>
</dbReference>
<comment type="similarity">
    <text evidence="1">Belongs to the DNA mismatch repair MutS family.</text>
</comment>
<dbReference type="InterPro" id="IPR007695">
    <property type="entry name" value="DNA_mismatch_repair_MutS-lik_N"/>
</dbReference>
<evidence type="ECO:0000256" key="7">
    <source>
        <dbReference type="SAM" id="MobiDB-lite"/>
    </source>
</evidence>
<dbReference type="SUPFAM" id="SSF52540">
    <property type="entry name" value="P-loop containing nucleoside triphosphate hydrolases"/>
    <property type="match status" value="1"/>
</dbReference>
<dbReference type="Pfam" id="PF01624">
    <property type="entry name" value="MutS_I"/>
    <property type="match status" value="1"/>
</dbReference>
<dbReference type="GO" id="GO:0043504">
    <property type="term" value="P:mitochondrial DNA repair"/>
    <property type="evidence" value="ECO:0007669"/>
    <property type="project" value="TreeGrafter"/>
</dbReference>
<dbReference type="SUPFAM" id="SSF53150">
    <property type="entry name" value="DNA repair protein MutS, domain II"/>
    <property type="match status" value="1"/>
</dbReference>
<keyword evidence="2" id="KW-0547">Nucleotide-binding</keyword>
<evidence type="ECO:0000256" key="3">
    <source>
        <dbReference type="ARBA" id="ARBA00022763"/>
    </source>
</evidence>
<feature type="region of interest" description="Disordered" evidence="7">
    <location>
        <begin position="952"/>
        <end position="974"/>
    </location>
</feature>
<dbReference type="InterPro" id="IPR000432">
    <property type="entry name" value="DNA_mismatch_repair_MutS_C"/>
</dbReference>
<evidence type="ECO:0000313" key="11">
    <source>
        <dbReference type="Proteomes" id="UP000750711"/>
    </source>
</evidence>
<dbReference type="EMBL" id="JAGHQM010000062">
    <property type="protein sequence ID" value="KAH0565767.1"/>
    <property type="molecule type" value="Genomic_DNA"/>
</dbReference>
<dbReference type="Gene3D" id="3.40.50.300">
    <property type="entry name" value="P-loop containing nucleotide triphosphate hydrolases"/>
    <property type="match status" value="1"/>
</dbReference>
<proteinExistence type="inferred from homology"/>
<dbReference type="InterPro" id="IPR016151">
    <property type="entry name" value="DNA_mismatch_repair_MutS_N"/>
</dbReference>
<dbReference type="SUPFAM" id="SSF55271">
    <property type="entry name" value="DNA repair protein MutS, domain I"/>
    <property type="match status" value="1"/>
</dbReference>
<dbReference type="PIRSF" id="PIRSF037677">
    <property type="entry name" value="DNA_mis_repair_Msh6"/>
    <property type="match status" value="1"/>
</dbReference>
<feature type="domain" description="DNA mismatch repair proteins mutS family" evidence="9">
    <location>
        <begin position="798"/>
        <end position="947"/>
    </location>
</feature>
<dbReference type="InterPro" id="IPR036187">
    <property type="entry name" value="DNA_mismatch_repair_MutS_sf"/>
</dbReference>
<keyword evidence="11" id="KW-1185">Reference proteome</keyword>
<dbReference type="Pfam" id="PF00488">
    <property type="entry name" value="MutS_V"/>
    <property type="match status" value="2"/>
</dbReference>
<dbReference type="GO" id="GO:0030983">
    <property type="term" value="F:mismatched DNA binding"/>
    <property type="evidence" value="ECO:0007669"/>
    <property type="project" value="InterPro"/>
</dbReference>
<dbReference type="GO" id="GO:0005524">
    <property type="term" value="F:ATP binding"/>
    <property type="evidence" value="ECO:0007669"/>
    <property type="project" value="UniProtKB-KW"/>
</dbReference>
<dbReference type="InterPro" id="IPR017261">
    <property type="entry name" value="DNA_mismatch_repair_MutS/MSH"/>
</dbReference>
<evidence type="ECO:0000256" key="6">
    <source>
        <dbReference type="ARBA" id="ARBA00023204"/>
    </source>
</evidence>
<reference evidence="10" key="1">
    <citation type="submission" date="2021-03" db="EMBL/GenBank/DDBJ databases">
        <title>Comparative genomics and phylogenomic investigation of the class Geoglossomycetes provide insights into ecological specialization and systematics.</title>
        <authorList>
            <person name="Melie T."/>
            <person name="Pirro S."/>
            <person name="Miller A.N."/>
            <person name="Quandt A."/>
        </authorList>
    </citation>
    <scope>NUCLEOTIDE SEQUENCE</scope>
    <source>
        <strain evidence="10">CAQ_001_2017</strain>
    </source>
</reference>
<dbReference type="Pfam" id="PF05192">
    <property type="entry name" value="MutS_III"/>
    <property type="match status" value="1"/>
</dbReference>
<evidence type="ECO:0000259" key="8">
    <source>
        <dbReference type="SMART" id="SM00533"/>
    </source>
</evidence>
<keyword evidence="6" id="KW-0234">DNA repair</keyword>
<dbReference type="InterPro" id="IPR027417">
    <property type="entry name" value="P-loop_NTPase"/>
</dbReference>
<sequence>MRHISLCQIRVKSAPIPLPFLNPASTRCFHIGRSNVRRKLQESVTVTAGCQRGAKTRSRIKLANLPQGGIALEPLPRDRDKPAYPTVIQQARRNMTKFEGCVLLTRVGSFYELYFEHAEEFGPLLNLKVAQKKTNAGPVAMAGFPFYQLDRFLKVLVQDLDRYVAVSEEFPNSSYVKAKSGILMFDRKVTRIVTPGTLIDENFMDPYENNFLLGIHIENKALDRPQDGEGHSLGTHESAKVPIGLAWFDLSTGDFFTQSTTLMSLPSAVARIGPREIVLDKNLLASYDHDVLPMLQEDRYLITRTQAPPEILPISEWSPMLETPVSDKSQAGFTTEEVAAGSLLLGYAKVRLLGMEMKLQPPLRRLAVENMGIDKSTMRALEIKSTLRDGVSKGSLFHAIRRTVTKSGSRLLANWLTSPSTSLSTINNRLNLVSKLLDDQDLRANITQLLRRCYDSQRLIQKFSMGRGDPEDLIALLRTIEATQGIFTILEDMLKCDGAASPIGHNVEQSHESHPGKANVAELLCRLSLDGPKELASQILAAIDEEGLMQKQRIEETEAANVVAAARAVVEAEVVEEERTTILKKGAFKKEPKGNSCRDGGTEFEDVWVMRKSASSILHDLHEALEDLGAEKLDLARKLREQLGTTSLTLRWTPSLGHICHVKGKDIRSSLAPLGDAKSVSSSKSTRSFHLPEWTQLGGRIDQTKLRIKAEEERIFQSLRGQVIRNLVKLRRNAVVLDELDVVCSFATLAHERNFVRPIVNLGSSHKIIGGRHPTVDAGLQEQGRSFVSNDCFIGEKERVWFITGPNMAGKSTFLRQNALITILAQIGSYVPAEYAEIGVVDQIFSRVSSLTSGSFALADFWNVKVGSADDLSRDRSTFMVEMLEAAEILKQATSRSFVGIPNLAGEIHLRSPRSLWMRSAEVQLQRMVSPLGLPESAIRVARDTLATLRPSITTQQSPVKEDRVEHPLASLSS</sequence>
<evidence type="ECO:0008006" key="12">
    <source>
        <dbReference type="Google" id="ProtNLM"/>
    </source>
</evidence>
<dbReference type="AlphaFoldDB" id="A0A9P8LI58"/>
<dbReference type="PANTHER" id="PTHR11361">
    <property type="entry name" value="DNA MISMATCH REPAIR PROTEIN MUTS FAMILY MEMBER"/>
    <property type="match status" value="1"/>
</dbReference>
<accession>A0A9P8LI58</accession>
<name>A0A9P8LI58_9PEZI</name>
<organism evidence="10 11">
    <name type="scientific">Trichoglossum hirsutum</name>
    <dbReference type="NCBI Taxonomy" id="265104"/>
    <lineage>
        <taxon>Eukaryota</taxon>
        <taxon>Fungi</taxon>
        <taxon>Dikarya</taxon>
        <taxon>Ascomycota</taxon>
        <taxon>Pezizomycotina</taxon>
        <taxon>Geoglossomycetes</taxon>
        <taxon>Geoglossales</taxon>
        <taxon>Geoglossaceae</taxon>
        <taxon>Trichoglossum</taxon>
    </lineage>
</organism>
<dbReference type="GO" id="GO:0140664">
    <property type="term" value="F:ATP-dependent DNA damage sensor activity"/>
    <property type="evidence" value="ECO:0007669"/>
    <property type="project" value="InterPro"/>
</dbReference>
<dbReference type="FunFam" id="3.40.1170.10:FF:000010">
    <property type="entry name" value="DNA mismatch repair protein Msh1"/>
    <property type="match status" value="1"/>
</dbReference>
<comment type="caution">
    <text evidence="10">The sequence shown here is derived from an EMBL/GenBank/DDBJ whole genome shotgun (WGS) entry which is preliminary data.</text>
</comment>
<keyword evidence="5" id="KW-0238">DNA-binding</keyword>
<evidence type="ECO:0000313" key="10">
    <source>
        <dbReference type="EMBL" id="KAH0565767.1"/>
    </source>
</evidence>
<dbReference type="InterPro" id="IPR007696">
    <property type="entry name" value="DNA_mismatch_repair_MutS_core"/>
</dbReference>
<evidence type="ECO:0000256" key="4">
    <source>
        <dbReference type="ARBA" id="ARBA00022840"/>
    </source>
</evidence>
<dbReference type="GO" id="GO:0005739">
    <property type="term" value="C:mitochondrion"/>
    <property type="evidence" value="ECO:0007669"/>
    <property type="project" value="TreeGrafter"/>
</dbReference>
<dbReference type="InterPro" id="IPR007860">
    <property type="entry name" value="DNA_mmatch_repair_MutS_con_dom"/>
</dbReference>
<keyword evidence="4" id="KW-0067">ATP-binding</keyword>
<dbReference type="Proteomes" id="UP000750711">
    <property type="component" value="Unassembled WGS sequence"/>
</dbReference>
<gene>
    <name evidence="10" type="ORF">GP486_000837</name>
</gene>
<dbReference type="Pfam" id="PF05188">
    <property type="entry name" value="MutS_II"/>
    <property type="match status" value="1"/>
</dbReference>
<evidence type="ECO:0000256" key="1">
    <source>
        <dbReference type="ARBA" id="ARBA00006271"/>
    </source>
</evidence>
<dbReference type="SMART" id="SM00534">
    <property type="entry name" value="MUTSac"/>
    <property type="match status" value="1"/>
</dbReference>
<evidence type="ECO:0000259" key="9">
    <source>
        <dbReference type="SMART" id="SM00534"/>
    </source>
</evidence>